<comment type="caution">
    <text evidence="3">The sequence shown here is derived from an EMBL/GenBank/DDBJ whole genome shotgun (WGS) entry which is preliminary data.</text>
</comment>
<feature type="transmembrane region" description="Helical" evidence="2">
    <location>
        <begin position="1604"/>
        <end position="1625"/>
    </location>
</feature>
<organism evidence="3 4">
    <name type="scientific">Durusdinium trenchii</name>
    <dbReference type="NCBI Taxonomy" id="1381693"/>
    <lineage>
        <taxon>Eukaryota</taxon>
        <taxon>Sar</taxon>
        <taxon>Alveolata</taxon>
        <taxon>Dinophyceae</taxon>
        <taxon>Suessiales</taxon>
        <taxon>Symbiodiniaceae</taxon>
        <taxon>Durusdinium</taxon>
    </lineage>
</organism>
<feature type="region of interest" description="Disordered" evidence="1">
    <location>
        <begin position="2156"/>
        <end position="2187"/>
    </location>
</feature>
<feature type="compositionally biased region" description="Basic residues" evidence="1">
    <location>
        <begin position="334"/>
        <end position="344"/>
    </location>
</feature>
<feature type="compositionally biased region" description="Basic and acidic residues" evidence="1">
    <location>
        <begin position="212"/>
        <end position="236"/>
    </location>
</feature>
<feature type="transmembrane region" description="Helical" evidence="2">
    <location>
        <begin position="1645"/>
        <end position="1667"/>
    </location>
</feature>
<evidence type="ECO:0000256" key="1">
    <source>
        <dbReference type="SAM" id="MobiDB-lite"/>
    </source>
</evidence>
<keyword evidence="4" id="KW-1185">Reference proteome</keyword>
<dbReference type="EMBL" id="CAXAMM010039518">
    <property type="protein sequence ID" value="CAK9087011.1"/>
    <property type="molecule type" value="Genomic_DNA"/>
</dbReference>
<dbReference type="Proteomes" id="UP001642464">
    <property type="component" value="Unassembled WGS sequence"/>
</dbReference>
<keyword evidence="2" id="KW-1133">Transmembrane helix</keyword>
<evidence type="ECO:0000256" key="2">
    <source>
        <dbReference type="SAM" id="Phobius"/>
    </source>
</evidence>
<keyword evidence="2" id="KW-0812">Transmembrane</keyword>
<accession>A0ABP0QJ08</accession>
<feature type="compositionally biased region" description="Low complexity" evidence="1">
    <location>
        <begin position="2162"/>
        <end position="2174"/>
    </location>
</feature>
<sequence length="2187" mass="246541">MFGFIRDLEPECYGDLQDRTEAPCWTIIYCNAAFNSDYGFNHFVPGFSADELGEEEYNRIVQGSKDLLAHKMLVLEQEQQHRASHYLRMKELHGGSSSVTEKAKHMLANCEERWMSLTNWQDFVARCHKIQVHPVNVPADGNCLLWTIKCLQEQDFFGTALDVSNPEHVGFVHDLRQTLSSAWLSKIHDKGWERLHEKMYIHDDRELCIPARVKTEKTQNDKPSKGARPSEVKTEKGQSSTPPKRPVEEVACFDIVTPEGKPTKQPRRDRKAPGFEASKACAVGTLRQPDRKGQRKQTVPEQNPLEAMEDPELDMLETKKEDEEDQPVSDLKPARSRAARKKAKTSRELRVKGLRNYLARLGVTYPEWMRFHWRAAGCRKAAACPDGQYTTLQESLLGHVDASTITCEACKSLLDEFHFDAAEAEQAMGLAEAGEATEPIPIQVAADAHSESNPSGEKDANSIRRVVVKFVLKKFAAEHLQARLYHSDQKLKDVEAEIKADEIYLFHQAPFDRIINFRTHELQMWVRMSFHSISVNRRSEPFHSFVQTVVDPCMRVNVTSALQTRPQLLQAQVLFQEFLQNGDASVMDRVNAEIASATINGKLQHHPLLQGLTMSCLKMLDRQEKGLNMTGRNAATSIQATEEGRMLVQEAGATLAILGCNKEILKRFGQNSATRSVFEDMRAHSLPTPRLALATPTQVQENLQLIDHHLSATTMTSGCRCICAFDCTYLLQLQSQHFNKEERTVSIVGGAWSPEDNSHAAVEVNDDLDLTAIKPATDMLELLVWDPSARVQLCLSAAEMPVAISDVDGKFMAQVIDQFMANGGAELVKCLCFDAHGSHQLIRRALQGVLQDRDHAVLASFDSKFFRHLSYRKLPPHCLPKFPLQLATFKGEVYYCLPGPAHAAKNSGGQAQSSLRTVRFGQFWLDLSGTLLCGMPASAYARDDPQSDAIQALLSNPWFLVHSSQGSVDMIPIPWMNRGALLWSLTTALCHAPMMHKSMSLQQRTEVALSGYLLWDLWILMAAKEEAAAGVFVGSFSMDNWNPWRHGNARLSELSIEQLFGRLRTKRANAQLTAKQFWWSSQKEMLSAANRSKLGELKEDNFKEPPLTDVQFASCCERAYASALQLAAWAGNVTVESLKAYYIESCEADWFEKSHNFAPEFGNGEESDDEREAAQDVTENQRCQQALREIVQSAVHTVASEEEGQDGEGSTLQTVDLRRLDEDSRAELEPVLREEVRSIHFIEVFVLKIFRVRSLGGCKWNALFRLCLYLRAAPDGCDSMWLKNPRAKRKRPLTWCQENQQKLKVLQAKATENRDRVRAGRSGNLVLFVDNNEQIGLGVVLVVWRIGKKRRPSKPMFFSCRATSTVKIVPLDSLVAVLDCEDSRRPAHELINECVFALTPESVQVMREAIERKAEGWKCSYVGTHVVDSEKKPRRRMRTFKQTSAIIARKRAQLTEKKNPKKVNAKNKTTKSKKKNLKVCAAKIEPVPANFRRSAQGRSLIQQEMTSILEIDKVKFGAKPAFDSDGKCRLKIPSAENQTWTKVLAKSPAYFESIYSTRQRALYGESVHKHLKSLKEQVAREERSPWLRLLRALCEMPDVGARTLAWLLALGTLTSTIAAFLLTWINVANGTNFPGQLKRPLVTDIFYFISSFLWLLCCLAFCSSFSLPCRLLSQEAKTLESAPLAEALWAAKRLRIERAASMTTSFLTCMNFLGRAVCGIWSKWMPIPLWFFLDVLLWDIDDLANAFSLAVLSGLLYQDRPPELQKPDTDLKDTTRSCECCGGSEGPWHSKVAELASRSVNVVELINFIEKLQEKRVMPSFITEMSTTNDVVRQAIIPLSRRGDTGVAMASVWSGGAPRPPTKMVTHSWDNIFTNLVASIIADGLNVHTYSGISDQLSTNVEEVRKELGDLRHLSQYWICAFCINQHSCICSGFGSPPPIGTPLYDDWDIKRRDSVTGDIYPLCSCLHPKFFNSSPNECEMNKFDDMIHLLHCQVPDFIVVASVDYYFQVFMRAWCVAELVEAETCGISTVMKIHSEDLLDHYYNELSRLDVRACKASRVEDKAMILYRIRNVDAFNARLKWLIFGSQGLFKSWADAHQRAKQVGRIARRVQKRQAGDTGQFIVPVRSRYSGSSQGVSKIDEVLCRLRRVTSTLMDGRKQSKTSSYLPSSSESNSMDHSFDSDTDIL</sequence>
<evidence type="ECO:0000313" key="3">
    <source>
        <dbReference type="EMBL" id="CAK9087011.1"/>
    </source>
</evidence>
<name>A0ABP0QJ08_9DINO</name>
<feature type="region of interest" description="Disordered" evidence="1">
    <location>
        <begin position="212"/>
        <end position="345"/>
    </location>
</feature>
<evidence type="ECO:0000313" key="4">
    <source>
        <dbReference type="Proteomes" id="UP001642464"/>
    </source>
</evidence>
<gene>
    <name evidence="3" type="ORF">SCF082_LOCUS41148</name>
</gene>
<protein>
    <submittedName>
        <fullName evidence="3">Uncharacterized protein</fullName>
    </submittedName>
</protein>
<proteinExistence type="predicted"/>
<reference evidence="3 4" key="1">
    <citation type="submission" date="2024-02" db="EMBL/GenBank/DDBJ databases">
        <authorList>
            <person name="Chen Y."/>
            <person name="Shah S."/>
            <person name="Dougan E. K."/>
            <person name="Thang M."/>
            <person name="Chan C."/>
        </authorList>
    </citation>
    <scope>NUCLEOTIDE SEQUENCE [LARGE SCALE GENOMIC DNA]</scope>
</reference>
<keyword evidence="2" id="KW-0472">Membrane</keyword>